<feature type="compositionally biased region" description="Low complexity" evidence="2">
    <location>
        <begin position="138"/>
        <end position="147"/>
    </location>
</feature>
<organism evidence="3">
    <name type="scientific">Octactis speculum</name>
    <dbReference type="NCBI Taxonomy" id="3111310"/>
    <lineage>
        <taxon>Eukaryota</taxon>
        <taxon>Sar</taxon>
        <taxon>Stramenopiles</taxon>
        <taxon>Ochrophyta</taxon>
        <taxon>Dictyochophyceae</taxon>
        <taxon>Dictyochales</taxon>
        <taxon>Dictyochaceae</taxon>
        <taxon>Octactis</taxon>
    </lineage>
</organism>
<dbReference type="InterPro" id="IPR011990">
    <property type="entry name" value="TPR-like_helical_dom_sf"/>
</dbReference>
<proteinExistence type="predicted"/>
<dbReference type="SUPFAM" id="SSF48452">
    <property type="entry name" value="TPR-like"/>
    <property type="match status" value="1"/>
</dbReference>
<feature type="compositionally biased region" description="Basic and acidic residues" evidence="2">
    <location>
        <begin position="190"/>
        <end position="205"/>
    </location>
</feature>
<feature type="compositionally biased region" description="Basic residues" evidence="2">
    <location>
        <begin position="206"/>
        <end position="217"/>
    </location>
</feature>
<feature type="non-terminal residue" evidence="3">
    <location>
        <position position="291"/>
    </location>
</feature>
<gene>
    <name evidence="3" type="ORF">DSPE1174_LOCUS25566</name>
</gene>
<feature type="region of interest" description="Disordered" evidence="2">
    <location>
        <begin position="1"/>
        <end position="21"/>
    </location>
</feature>
<dbReference type="Gene3D" id="1.25.40.10">
    <property type="entry name" value="Tetratricopeptide repeat domain"/>
    <property type="match status" value="1"/>
</dbReference>
<evidence type="ECO:0000313" key="3">
    <source>
        <dbReference type="EMBL" id="CAD9464088.1"/>
    </source>
</evidence>
<protein>
    <submittedName>
        <fullName evidence="3">Uncharacterized protein</fullName>
    </submittedName>
</protein>
<reference evidence="3" key="1">
    <citation type="submission" date="2021-01" db="EMBL/GenBank/DDBJ databases">
        <authorList>
            <person name="Corre E."/>
            <person name="Pelletier E."/>
            <person name="Niang G."/>
            <person name="Scheremetjew M."/>
            <person name="Finn R."/>
            <person name="Kale V."/>
            <person name="Holt S."/>
            <person name="Cochrane G."/>
            <person name="Meng A."/>
            <person name="Brown T."/>
            <person name="Cohen L."/>
        </authorList>
    </citation>
    <scope>NUCLEOTIDE SEQUENCE</scope>
    <source>
        <strain evidence="3">CCMP1381</strain>
    </source>
</reference>
<dbReference type="PANTHER" id="PTHR23184:SF9">
    <property type="entry name" value="TETRATRICOPEPTIDE REPEAT PROTEIN 14"/>
    <property type="match status" value="1"/>
</dbReference>
<feature type="compositionally biased region" description="Basic and acidic residues" evidence="2">
    <location>
        <begin position="278"/>
        <end position="291"/>
    </location>
</feature>
<evidence type="ECO:0000256" key="1">
    <source>
        <dbReference type="PROSITE-ProRule" id="PRU00339"/>
    </source>
</evidence>
<keyword evidence="1" id="KW-0802">TPR repeat</keyword>
<accession>A0A7S2GNF5</accession>
<name>A0A7S2GNF5_9STRA</name>
<dbReference type="InterPro" id="IPR019734">
    <property type="entry name" value="TPR_rpt"/>
</dbReference>
<dbReference type="EMBL" id="HBGS01049131">
    <property type="protein sequence ID" value="CAD9464088.1"/>
    <property type="molecule type" value="Transcribed_RNA"/>
</dbReference>
<feature type="region of interest" description="Disordered" evidence="2">
    <location>
        <begin position="241"/>
        <end position="291"/>
    </location>
</feature>
<dbReference type="SMART" id="SM00028">
    <property type="entry name" value="TPR"/>
    <property type="match status" value="2"/>
</dbReference>
<dbReference type="InterPro" id="IPR039190">
    <property type="entry name" value="TTC14"/>
</dbReference>
<evidence type="ECO:0000256" key="2">
    <source>
        <dbReference type="SAM" id="MobiDB-lite"/>
    </source>
</evidence>
<dbReference type="PROSITE" id="PS50005">
    <property type="entry name" value="TPR"/>
    <property type="match status" value="2"/>
</dbReference>
<feature type="compositionally biased region" description="Polar residues" evidence="2">
    <location>
        <begin position="177"/>
        <end position="187"/>
    </location>
</feature>
<dbReference type="Pfam" id="PF13432">
    <property type="entry name" value="TPR_16"/>
    <property type="match status" value="1"/>
</dbReference>
<feature type="repeat" description="TPR" evidence="1">
    <location>
        <begin position="83"/>
        <end position="116"/>
    </location>
</feature>
<dbReference type="AlphaFoldDB" id="A0A7S2GNF5"/>
<dbReference type="PANTHER" id="PTHR23184">
    <property type="entry name" value="TETRATRICOPEPTIDE REPEAT PROTEIN 14"/>
    <property type="match status" value="1"/>
</dbReference>
<sequence>MESSRCQETRTRTAATAHPTPLDDDVTNIIDDSEWFYDTLRDAQNQRWADGRVKRGVQHAKEGRPDDALKAYEQALGMWPKHVDALVARGALLANRGELKRAAVDLERALAIDPGAANAESFLEMVRRSLARQPRQHSSSTSGSIRSTADMAMARQSDRMSSPLNDGQNRRQDSGHNYRNSSTSSPRQSRKTDRGVGHESSEKRSNRNHTHRHRRQRSNSPVGYGTVGYGTVALETENLAAAASNKEEDEWLRDLRRQGSVPSSSSRSGPGPVAISEESLRDLLKSDSEGR</sequence>
<feature type="region of interest" description="Disordered" evidence="2">
    <location>
        <begin position="130"/>
        <end position="226"/>
    </location>
</feature>
<feature type="compositionally biased region" description="Low complexity" evidence="2">
    <location>
        <begin position="258"/>
        <end position="273"/>
    </location>
</feature>
<feature type="compositionally biased region" description="Basic and acidic residues" evidence="2">
    <location>
        <begin position="1"/>
        <end position="11"/>
    </location>
</feature>
<feature type="repeat" description="TPR" evidence="1">
    <location>
        <begin position="49"/>
        <end position="82"/>
    </location>
</feature>